<accession>A0A318H3L4</accession>
<evidence type="ECO:0008006" key="4">
    <source>
        <dbReference type="Google" id="ProtNLM"/>
    </source>
</evidence>
<name>A0A318H3L4_9BURK</name>
<proteinExistence type="predicted"/>
<sequence>MGSKTGPAQHIKGFDGLRGISALAVIVHHTALTGTYIGDAAVYTFFVLSGFLIMGLLR</sequence>
<evidence type="ECO:0000313" key="3">
    <source>
        <dbReference type="Proteomes" id="UP000247811"/>
    </source>
</evidence>
<keyword evidence="1" id="KW-0472">Membrane</keyword>
<keyword evidence="3" id="KW-1185">Reference proteome</keyword>
<feature type="transmembrane region" description="Helical" evidence="1">
    <location>
        <begin position="40"/>
        <end position="57"/>
    </location>
</feature>
<keyword evidence="1" id="KW-0812">Transmembrane</keyword>
<protein>
    <recommendedName>
        <fullName evidence="4">Acyltransferase-like protein</fullName>
    </recommendedName>
</protein>
<evidence type="ECO:0000256" key="1">
    <source>
        <dbReference type="SAM" id="Phobius"/>
    </source>
</evidence>
<evidence type="ECO:0000313" key="2">
    <source>
        <dbReference type="EMBL" id="PXW98014.1"/>
    </source>
</evidence>
<reference evidence="2 3" key="1">
    <citation type="submission" date="2018-05" db="EMBL/GenBank/DDBJ databases">
        <title>Genomic Encyclopedia of Type Strains, Phase IV (KMG-IV): sequencing the most valuable type-strain genomes for metagenomic binning, comparative biology and taxonomic classification.</title>
        <authorList>
            <person name="Goeker M."/>
        </authorList>
    </citation>
    <scope>NUCLEOTIDE SEQUENCE [LARGE SCALE GENOMIC DNA]</scope>
    <source>
        <strain evidence="2 3">DSM 566</strain>
    </source>
</reference>
<organism evidence="2 3">
    <name type="scientific">Sphaerotilus hippei</name>
    <dbReference type="NCBI Taxonomy" id="744406"/>
    <lineage>
        <taxon>Bacteria</taxon>
        <taxon>Pseudomonadati</taxon>
        <taxon>Pseudomonadota</taxon>
        <taxon>Betaproteobacteria</taxon>
        <taxon>Burkholderiales</taxon>
        <taxon>Sphaerotilaceae</taxon>
        <taxon>Sphaerotilus</taxon>
    </lineage>
</organism>
<feature type="non-terminal residue" evidence="2">
    <location>
        <position position="58"/>
    </location>
</feature>
<gene>
    <name evidence="2" type="ORF">C7444_103105</name>
</gene>
<dbReference type="EMBL" id="QJJS01000003">
    <property type="protein sequence ID" value="PXW98014.1"/>
    <property type="molecule type" value="Genomic_DNA"/>
</dbReference>
<dbReference type="Proteomes" id="UP000247811">
    <property type="component" value="Unassembled WGS sequence"/>
</dbReference>
<dbReference type="AlphaFoldDB" id="A0A318H3L4"/>
<comment type="caution">
    <text evidence="2">The sequence shown here is derived from an EMBL/GenBank/DDBJ whole genome shotgun (WGS) entry which is preliminary data.</text>
</comment>
<keyword evidence="1" id="KW-1133">Transmembrane helix</keyword>